<comment type="function">
    <text evidence="1">Acts as a defensive agent. Recognizes blood group fucosylated oligosaccharides including A, B, H and Lewis B-type antigens. Does not recognize Lewis A antigen and has low affinity for monovalent haptens.</text>
</comment>
<comment type="subunit">
    <text evidence="3">Homotrimer.</text>
</comment>
<dbReference type="InterPro" id="IPR008979">
    <property type="entry name" value="Galactose-bd-like_sf"/>
</dbReference>
<evidence type="ECO:0000256" key="3">
    <source>
        <dbReference type="ARBA" id="ARBA00011233"/>
    </source>
</evidence>
<dbReference type="Pfam" id="PF00754">
    <property type="entry name" value="F5_F8_type_C"/>
    <property type="match status" value="1"/>
</dbReference>
<keyword evidence="10" id="KW-1185">Reference proteome</keyword>
<evidence type="ECO:0000256" key="5">
    <source>
        <dbReference type="ARBA" id="ARBA00022734"/>
    </source>
</evidence>
<feature type="domain" description="Fucolectin tachylectin-4 pentraxin-1" evidence="8">
    <location>
        <begin position="2"/>
        <end position="140"/>
    </location>
</feature>
<dbReference type="SMART" id="SM00607">
    <property type="entry name" value="FTP"/>
    <property type="match status" value="1"/>
</dbReference>
<dbReference type="AlphaFoldDB" id="A0AAW0YA31"/>
<dbReference type="GO" id="GO:0042806">
    <property type="term" value="F:fucose binding"/>
    <property type="evidence" value="ECO:0007669"/>
    <property type="project" value="UniProtKB-ARBA"/>
</dbReference>
<keyword evidence="4" id="KW-0479">Metal-binding</keyword>
<evidence type="ECO:0000256" key="4">
    <source>
        <dbReference type="ARBA" id="ARBA00022723"/>
    </source>
</evidence>
<reference evidence="9 10" key="1">
    <citation type="journal article" date="2024" name="BMC Genomics">
        <title>Genome assembly of redclaw crayfish (Cherax quadricarinatus) provides insights into its immune adaptation and hypoxia tolerance.</title>
        <authorList>
            <person name="Liu Z."/>
            <person name="Zheng J."/>
            <person name="Li H."/>
            <person name="Fang K."/>
            <person name="Wang S."/>
            <person name="He J."/>
            <person name="Zhou D."/>
            <person name="Weng S."/>
            <person name="Chi M."/>
            <person name="Gu Z."/>
            <person name="He J."/>
            <person name="Li F."/>
            <person name="Wang M."/>
        </authorList>
    </citation>
    <scope>NUCLEOTIDE SEQUENCE [LARGE SCALE GENOMIC DNA]</scope>
    <source>
        <strain evidence="9">ZL_2023a</strain>
    </source>
</reference>
<feature type="non-terminal residue" evidence="9">
    <location>
        <position position="1"/>
    </location>
</feature>
<name>A0AAW0YA31_CHEQU</name>
<dbReference type="Gene3D" id="2.60.120.260">
    <property type="entry name" value="Galactose-binding domain-like"/>
    <property type="match status" value="1"/>
</dbReference>
<dbReference type="SUPFAM" id="SSF49785">
    <property type="entry name" value="Galactose-binding domain-like"/>
    <property type="match status" value="1"/>
</dbReference>
<proteinExistence type="inferred from homology"/>
<evidence type="ECO:0000313" key="10">
    <source>
        <dbReference type="Proteomes" id="UP001445076"/>
    </source>
</evidence>
<accession>A0AAW0YA31</accession>
<comment type="caution">
    <text evidence="9">The sequence shown here is derived from an EMBL/GenBank/DDBJ whole genome shotgun (WGS) entry which is preliminary data.</text>
</comment>
<keyword evidence="5" id="KW-0430">Lectin</keyword>
<dbReference type="PANTHER" id="PTHR45713">
    <property type="entry name" value="FTP DOMAIN-CONTAINING PROTEIN"/>
    <property type="match status" value="1"/>
</dbReference>
<evidence type="ECO:0000256" key="6">
    <source>
        <dbReference type="ARBA" id="ARBA00022837"/>
    </source>
</evidence>
<evidence type="ECO:0000256" key="7">
    <source>
        <dbReference type="ARBA" id="ARBA00023157"/>
    </source>
</evidence>
<feature type="non-terminal residue" evidence="9">
    <location>
        <position position="140"/>
    </location>
</feature>
<evidence type="ECO:0000259" key="8">
    <source>
        <dbReference type="SMART" id="SM00607"/>
    </source>
</evidence>
<dbReference type="PANTHER" id="PTHR45713:SF6">
    <property type="entry name" value="F5_8 TYPE C DOMAIN-CONTAINING PROTEIN"/>
    <property type="match status" value="1"/>
</dbReference>
<dbReference type="GO" id="GO:0001868">
    <property type="term" value="P:regulation of complement activation, lectin pathway"/>
    <property type="evidence" value="ECO:0007669"/>
    <property type="project" value="UniProtKB-ARBA"/>
</dbReference>
<comment type="similarity">
    <text evidence="2">Belongs to the fucolectin family.</text>
</comment>
<keyword evidence="7" id="KW-1015">Disulfide bond</keyword>
<protein>
    <recommendedName>
        <fullName evidence="8">Fucolectin tachylectin-4 pentraxin-1 domain-containing protein</fullName>
    </recommendedName>
</protein>
<dbReference type="InterPro" id="IPR000421">
    <property type="entry name" value="FA58C"/>
</dbReference>
<gene>
    <name evidence="9" type="ORF">OTU49_015946</name>
</gene>
<dbReference type="Proteomes" id="UP001445076">
    <property type="component" value="Unassembled WGS sequence"/>
</dbReference>
<keyword evidence="6" id="KW-0106">Calcium</keyword>
<dbReference type="GO" id="GO:0010185">
    <property type="term" value="P:regulation of cellular defense response"/>
    <property type="evidence" value="ECO:0007669"/>
    <property type="project" value="UniProtKB-ARBA"/>
</dbReference>
<dbReference type="EMBL" id="JARKIK010000011">
    <property type="protein sequence ID" value="KAK8748690.1"/>
    <property type="molecule type" value="Genomic_DNA"/>
</dbReference>
<sequence length="140" mass="15916">EVARGKNTFGSPYYGEWVPSLAVDGIELDSSMSHSDNGVVRPWWLVDLGTTHTLHEVLILSRRDQFSVRLHNVEIRVGNTFINNSDYTSYVLFSTYLGPYQINDGYLSCRRADGIVGRYVSIQRVTPEDDMLQLVEVKVM</sequence>
<dbReference type="InterPro" id="IPR051941">
    <property type="entry name" value="BG_Antigen-Binding_Lectin"/>
</dbReference>
<evidence type="ECO:0000313" key="9">
    <source>
        <dbReference type="EMBL" id="KAK8748690.1"/>
    </source>
</evidence>
<dbReference type="InterPro" id="IPR006585">
    <property type="entry name" value="FTP1"/>
</dbReference>
<evidence type="ECO:0000256" key="1">
    <source>
        <dbReference type="ARBA" id="ARBA00002219"/>
    </source>
</evidence>
<evidence type="ECO:0000256" key="2">
    <source>
        <dbReference type="ARBA" id="ARBA00010147"/>
    </source>
</evidence>
<organism evidence="9 10">
    <name type="scientific">Cherax quadricarinatus</name>
    <name type="common">Australian red claw crayfish</name>
    <dbReference type="NCBI Taxonomy" id="27406"/>
    <lineage>
        <taxon>Eukaryota</taxon>
        <taxon>Metazoa</taxon>
        <taxon>Ecdysozoa</taxon>
        <taxon>Arthropoda</taxon>
        <taxon>Crustacea</taxon>
        <taxon>Multicrustacea</taxon>
        <taxon>Malacostraca</taxon>
        <taxon>Eumalacostraca</taxon>
        <taxon>Eucarida</taxon>
        <taxon>Decapoda</taxon>
        <taxon>Pleocyemata</taxon>
        <taxon>Astacidea</taxon>
        <taxon>Parastacoidea</taxon>
        <taxon>Parastacidae</taxon>
        <taxon>Cherax</taxon>
    </lineage>
</organism>
<dbReference type="GO" id="GO:0046872">
    <property type="term" value="F:metal ion binding"/>
    <property type="evidence" value="ECO:0007669"/>
    <property type="project" value="UniProtKB-KW"/>
</dbReference>